<keyword evidence="6" id="KW-0285">Flavoprotein</keyword>
<dbReference type="PANTHER" id="PTHR20515">
    <property type="entry name" value="BETA-DEFENSIN"/>
    <property type="match status" value="1"/>
</dbReference>
<accession>A0A2U3V3T3</accession>
<keyword evidence="16" id="KW-1185">Reference proteome</keyword>
<dbReference type="OMA" id="RETQIGH"/>
<evidence type="ECO:0000256" key="1">
    <source>
        <dbReference type="ARBA" id="ARBA00001974"/>
    </source>
</evidence>
<organism evidence="16 17">
    <name type="scientific">Tursiops truncatus</name>
    <name type="common">Atlantic bottle-nosed dolphin</name>
    <name type="synonym">Delphinus truncatus</name>
    <dbReference type="NCBI Taxonomy" id="9739"/>
    <lineage>
        <taxon>Eukaryota</taxon>
        <taxon>Metazoa</taxon>
        <taxon>Chordata</taxon>
        <taxon>Craniata</taxon>
        <taxon>Vertebrata</taxon>
        <taxon>Euteleostomi</taxon>
        <taxon>Mammalia</taxon>
        <taxon>Eutheria</taxon>
        <taxon>Laurasiatheria</taxon>
        <taxon>Artiodactyla</taxon>
        <taxon>Whippomorpha</taxon>
        <taxon>Cetacea</taxon>
        <taxon>Odontoceti</taxon>
        <taxon>Delphinidae</taxon>
        <taxon>Tursiops</taxon>
    </lineage>
</organism>
<comment type="similarity">
    <text evidence="3">Belongs to the class-I pyridine nucleotide-disulfide oxidoreductase family.</text>
</comment>
<sequence length="67" mass="7747">MRVYYLLFVLFFLFLLPVSGSGTIVNILQKYYCRVRGGRCALFGCLPREIPLGLCSHSGRKCCRRER</sequence>
<dbReference type="PROSITE" id="PS00076">
    <property type="entry name" value="PYRIDINE_REDOX_1"/>
    <property type="match status" value="1"/>
</dbReference>
<dbReference type="FunFam" id="3.10.360.10:FF:000001">
    <property type="entry name" value="Beta-defensin 1"/>
    <property type="match status" value="1"/>
</dbReference>
<dbReference type="FunCoup" id="A0A2U3V3T3">
    <property type="interactions" value="124"/>
</dbReference>
<evidence type="ECO:0000256" key="8">
    <source>
        <dbReference type="ARBA" id="ARBA00022827"/>
    </source>
</evidence>
<evidence type="ECO:0000256" key="6">
    <source>
        <dbReference type="ARBA" id="ARBA00022630"/>
    </source>
</evidence>
<dbReference type="Pfam" id="PF00711">
    <property type="entry name" value="Defensin_beta"/>
    <property type="match status" value="1"/>
</dbReference>
<evidence type="ECO:0000259" key="15">
    <source>
        <dbReference type="Pfam" id="PF00711"/>
    </source>
</evidence>
<keyword evidence="10" id="KW-0560">Oxidoreductase</keyword>
<keyword evidence="5" id="KW-0929">Antimicrobial</keyword>
<evidence type="ECO:0000256" key="9">
    <source>
        <dbReference type="ARBA" id="ARBA00022940"/>
    </source>
</evidence>
<dbReference type="SUPFAM" id="SSF57392">
    <property type="entry name" value="Defensin-like"/>
    <property type="match status" value="1"/>
</dbReference>
<dbReference type="AlphaFoldDB" id="A0A2U3V3T3"/>
<dbReference type="GO" id="GO:0031731">
    <property type="term" value="F:CCR6 chemokine receptor binding"/>
    <property type="evidence" value="ECO:0007669"/>
    <property type="project" value="TreeGrafter"/>
</dbReference>
<dbReference type="GeneID" id="101326055"/>
<keyword evidence="13" id="KW-0676">Redox-active center</keyword>
<evidence type="ECO:0000256" key="4">
    <source>
        <dbReference type="ARBA" id="ARBA00022525"/>
    </source>
</evidence>
<dbReference type="RefSeq" id="XP_004319065.1">
    <property type="nucleotide sequence ID" value="XM_004319017.3"/>
</dbReference>
<evidence type="ECO:0000256" key="5">
    <source>
        <dbReference type="ARBA" id="ARBA00022529"/>
    </source>
</evidence>
<reference evidence="17" key="1">
    <citation type="submission" date="2025-08" db="UniProtKB">
        <authorList>
            <consortium name="RefSeq"/>
        </authorList>
    </citation>
    <scope>IDENTIFICATION</scope>
    <source>
        <tissue evidence="17">Spleen</tissue>
    </source>
</reference>
<dbReference type="Gene3D" id="3.10.360.10">
    <property type="entry name" value="Antimicrobial Peptide, Beta-defensin 2, Chain A"/>
    <property type="match status" value="1"/>
</dbReference>
<keyword evidence="8" id="KW-0274">FAD</keyword>
<evidence type="ECO:0000256" key="11">
    <source>
        <dbReference type="ARBA" id="ARBA00023022"/>
    </source>
</evidence>
<evidence type="ECO:0000313" key="16">
    <source>
        <dbReference type="Proteomes" id="UP000245320"/>
    </source>
</evidence>
<evidence type="ECO:0000256" key="10">
    <source>
        <dbReference type="ARBA" id="ARBA00023002"/>
    </source>
</evidence>
<gene>
    <name evidence="17" type="primary">LOC101326055</name>
</gene>
<dbReference type="GO" id="GO:0042056">
    <property type="term" value="F:chemoattractant activity"/>
    <property type="evidence" value="ECO:0007669"/>
    <property type="project" value="TreeGrafter"/>
</dbReference>
<feature type="chain" id="PRO_5015694952" evidence="14">
    <location>
        <begin position="21"/>
        <end position="67"/>
    </location>
</feature>
<keyword evidence="12" id="KW-1015">Disulfide bond</keyword>
<name>A0A2U3V3T3_TURTR</name>
<comment type="cofactor">
    <cofactor evidence="1">
        <name>FAD</name>
        <dbReference type="ChEBI" id="CHEBI:57692"/>
    </cofactor>
</comment>
<dbReference type="Proteomes" id="UP000245320">
    <property type="component" value="Chromosome 21"/>
</dbReference>
<dbReference type="GO" id="GO:0042742">
    <property type="term" value="P:defense response to bacterium"/>
    <property type="evidence" value="ECO:0007669"/>
    <property type="project" value="UniProtKB-KW"/>
</dbReference>
<feature type="domain" description="Beta-defensin-like" evidence="15">
    <location>
        <begin position="29"/>
        <end position="64"/>
    </location>
</feature>
<evidence type="ECO:0000256" key="13">
    <source>
        <dbReference type="ARBA" id="ARBA00023284"/>
    </source>
</evidence>
<dbReference type="InterPro" id="IPR012999">
    <property type="entry name" value="Pyr_OxRdtase_I_AS"/>
</dbReference>
<feature type="signal peptide" evidence="14">
    <location>
        <begin position="1"/>
        <end position="20"/>
    </location>
</feature>
<evidence type="ECO:0000256" key="3">
    <source>
        <dbReference type="ARBA" id="ARBA00007532"/>
    </source>
</evidence>
<protein>
    <submittedName>
        <fullName evidence="17">Beta-defensin 103A-like</fullName>
    </submittedName>
</protein>
<comment type="subcellular location">
    <subcellularLocation>
        <location evidence="2">Secreted</location>
    </subcellularLocation>
</comment>
<dbReference type="GO" id="GO:0016668">
    <property type="term" value="F:oxidoreductase activity, acting on a sulfur group of donors, NAD(P) as acceptor"/>
    <property type="evidence" value="ECO:0007669"/>
    <property type="project" value="InterPro"/>
</dbReference>
<keyword evidence="9" id="KW-0211">Defensin</keyword>
<evidence type="ECO:0000256" key="14">
    <source>
        <dbReference type="SAM" id="SignalP"/>
    </source>
</evidence>
<evidence type="ECO:0000256" key="2">
    <source>
        <dbReference type="ARBA" id="ARBA00004613"/>
    </source>
</evidence>
<dbReference type="InterPro" id="IPR001855">
    <property type="entry name" value="Defensin_beta-like"/>
</dbReference>
<dbReference type="STRING" id="9739.ENSTTRP00000002535"/>
<dbReference type="GO" id="GO:0060326">
    <property type="term" value="P:cell chemotaxis"/>
    <property type="evidence" value="ECO:0007669"/>
    <property type="project" value="TreeGrafter"/>
</dbReference>
<evidence type="ECO:0000256" key="12">
    <source>
        <dbReference type="ARBA" id="ARBA00023157"/>
    </source>
</evidence>
<dbReference type="PANTHER" id="PTHR20515:SF0">
    <property type="entry name" value="BETA-DEFENSIN 103"/>
    <property type="match status" value="1"/>
</dbReference>
<dbReference type="OrthoDB" id="9449637at2759"/>
<keyword evidence="7 14" id="KW-0732">Signal</keyword>
<dbReference type="InParanoid" id="A0A2U3V3T3"/>
<keyword evidence="4" id="KW-0964">Secreted</keyword>
<proteinExistence type="inferred from homology"/>
<keyword evidence="11" id="KW-0044">Antibiotic</keyword>
<evidence type="ECO:0000256" key="7">
    <source>
        <dbReference type="ARBA" id="ARBA00022729"/>
    </source>
</evidence>
<evidence type="ECO:0000313" key="17">
    <source>
        <dbReference type="RefSeq" id="XP_004319065.1"/>
    </source>
</evidence>
<dbReference type="GO" id="GO:0005615">
    <property type="term" value="C:extracellular space"/>
    <property type="evidence" value="ECO:0007669"/>
    <property type="project" value="TreeGrafter"/>
</dbReference>